<evidence type="ECO:0000313" key="1">
    <source>
        <dbReference type="EMBL" id="VDN57531.1"/>
    </source>
</evidence>
<organism evidence="2 4">
    <name type="scientific">Dracunculus medinensis</name>
    <name type="common">Guinea worm</name>
    <dbReference type="NCBI Taxonomy" id="318479"/>
    <lineage>
        <taxon>Eukaryota</taxon>
        <taxon>Metazoa</taxon>
        <taxon>Ecdysozoa</taxon>
        <taxon>Nematoda</taxon>
        <taxon>Chromadorea</taxon>
        <taxon>Rhabditida</taxon>
        <taxon>Spirurina</taxon>
        <taxon>Dracunculoidea</taxon>
        <taxon>Dracunculidae</taxon>
        <taxon>Dracunculus</taxon>
    </lineage>
</organism>
<dbReference type="Proteomes" id="UP000274756">
    <property type="component" value="Unassembled WGS sequence"/>
</dbReference>
<sequence>MSLTRTVKEACPASERIFWLQLSGLQFRLSLYISPKIGPKEWVQDKASSLRRKYLRHIDPELHFCRL</sequence>
<dbReference type="WBParaSite" id="DME_0000349901-mRNA-1">
    <property type="protein sequence ID" value="DME_0000349901-mRNA-1"/>
    <property type="gene ID" value="DME_0000349901"/>
</dbReference>
<evidence type="ECO:0000313" key="3">
    <source>
        <dbReference type="Proteomes" id="UP000274756"/>
    </source>
</evidence>
<proteinExistence type="predicted"/>
<name>A0A0N4U8W1_DRAME</name>
<accession>A0A0N4U8W1</accession>
<reference evidence="4" key="1">
    <citation type="submission" date="2017-02" db="UniProtKB">
        <authorList>
            <consortium name="WormBaseParasite"/>
        </authorList>
    </citation>
    <scope>IDENTIFICATION</scope>
</reference>
<keyword evidence="3" id="KW-1185">Reference proteome</keyword>
<protein>
    <submittedName>
        <fullName evidence="1 4">Uncharacterized protein</fullName>
    </submittedName>
</protein>
<dbReference type="EMBL" id="UYYG01001161">
    <property type="protein sequence ID" value="VDN57531.1"/>
    <property type="molecule type" value="Genomic_DNA"/>
</dbReference>
<evidence type="ECO:0000313" key="2">
    <source>
        <dbReference type="Proteomes" id="UP000038040"/>
    </source>
</evidence>
<gene>
    <name evidence="1" type="ORF">DME_LOCUS7504</name>
</gene>
<evidence type="ECO:0000313" key="4">
    <source>
        <dbReference type="WBParaSite" id="DME_0000349901-mRNA-1"/>
    </source>
</evidence>
<dbReference type="Proteomes" id="UP000038040">
    <property type="component" value="Unplaced"/>
</dbReference>
<reference evidence="1 3" key="2">
    <citation type="submission" date="2018-11" db="EMBL/GenBank/DDBJ databases">
        <authorList>
            <consortium name="Pathogen Informatics"/>
        </authorList>
    </citation>
    <scope>NUCLEOTIDE SEQUENCE [LARGE SCALE GENOMIC DNA]</scope>
</reference>
<dbReference type="AlphaFoldDB" id="A0A0N4U8W1"/>